<protein>
    <submittedName>
        <fullName evidence="3">Helix-turn-helix transcriptional regulator</fullName>
    </submittedName>
</protein>
<dbReference type="RefSeq" id="WP_129969747.1">
    <property type="nucleotide sequence ID" value="NZ_JACCEW010000004.1"/>
</dbReference>
<feature type="region of interest" description="Disordered" evidence="1">
    <location>
        <begin position="23"/>
        <end position="52"/>
    </location>
</feature>
<name>A0A853FCZ2_9BURK</name>
<dbReference type="PANTHER" id="PTHR43252">
    <property type="entry name" value="TRANSCRIPTIONAL REGULATOR YQJI"/>
    <property type="match status" value="1"/>
</dbReference>
<dbReference type="AlphaFoldDB" id="A0A853FCZ2"/>
<keyword evidence="4" id="KW-1185">Reference proteome</keyword>
<organism evidence="3 4">
    <name type="scientific">Allopusillimonas soli</name>
    <dbReference type="NCBI Taxonomy" id="659016"/>
    <lineage>
        <taxon>Bacteria</taxon>
        <taxon>Pseudomonadati</taxon>
        <taxon>Pseudomonadota</taxon>
        <taxon>Betaproteobacteria</taxon>
        <taxon>Burkholderiales</taxon>
        <taxon>Alcaligenaceae</taxon>
        <taxon>Allopusillimonas</taxon>
    </lineage>
</organism>
<comment type="caution">
    <text evidence="3">The sequence shown here is derived from an EMBL/GenBank/DDBJ whole genome shotgun (WGS) entry which is preliminary data.</text>
</comment>
<dbReference type="Pfam" id="PF03551">
    <property type="entry name" value="PadR"/>
    <property type="match status" value="1"/>
</dbReference>
<evidence type="ECO:0000259" key="2">
    <source>
        <dbReference type="Pfam" id="PF03551"/>
    </source>
</evidence>
<evidence type="ECO:0000313" key="3">
    <source>
        <dbReference type="EMBL" id="NYT37779.1"/>
    </source>
</evidence>
<dbReference type="OrthoDB" id="9814826at2"/>
<dbReference type="InterPro" id="IPR036388">
    <property type="entry name" value="WH-like_DNA-bd_sf"/>
</dbReference>
<evidence type="ECO:0000313" key="4">
    <source>
        <dbReference type="Proteomes" id="UP000580517"/>
    </source>
</evidence>
<dbReference type="PANTHER" id="PTHR43252:SF7">
    <property type="entry name" value="TRANSCRIPTIONAL REGULATOR YQJI"/>
    <property type="match status" value="1"/>
</dbReference>
<reference evidence="3 4" key="1">
    <citation type="submission" date="2020-07" db="EMBL/GenBank/DDBJ databases">
        <title>Taxonomic revisions and descriptions of new bacterial species based on genomic comparisons in the high-G+C-content subgroup of the family Alcaligenaceae.</title>
        <authorList>
            <person name="Szabo A."/>
            <person name="Felfoldi T."/>
        </authorList>
    </citation>
    <scope>NUCLEOTIDE SEQUENCE [LARGE SCALE GENOMIC DNA]</scope>
    <source>
        <strain evidence="3 4">DSM 25264</strain>
    </source>
</reference>
<evidence type="ECO:0000256" key="1">
    <source>
        <dbReference type="SAM" id="MobiDB-lite"/>
    </source>
</evidence>
<dbReference type="SUPFAM" id="SSF46785">
    <property type="entry name" value="Winged helix' DNA-binding domain"/>
    <property type="match status" value="1"/>
</dbReference>
<gene>
    <name evidence="3" type="ORF">H0A68_12910</name>
</gene>
<dbReference type="EMBL" id="JACCEW010000004">
    <property type="protein sequence ID" value="NYT37779.1"/>
    <property type="molecule type" value="Genomic_DNA"/>
</dbReference>
<feature type="domain" description="Transcription regulator PadR N-terminal" evidence="2">
    <location>
        <begin position="67"/>
        <end position="135"/>
    </location>
</feature>
<accession>A0A853FCZ2</accession>
<dbReference type="InterPro" id="IPR005149">
    <property type="entry name" value="Tscrpt_reg_PadR_N"/>
</dbReference>
<dbReference type="InterPro" id="IPR036390">
    <property type="entry name" value="WH_DNA-bd_sf"/>
</dbReference>
<dbReference type="Gene3D" id="1.10.10.10">
    <property type="entry name" value="Winged helix-like DNA-binding domain superfamily/Winged helix DNA-binding domain"/>
    <property type="match status" value="1"/>
</dbReference>
<sequence length="232" mass="26211">MLFWPNLPFLLRARMLNASPSSLAHGRGHGHRDGHSRGWGNPHDMDDDGGGPMRGRKFSADELQVMLLALLEQQPRHGYELIKALQALSNGFYSPSPGVVYPALSYLEDIGYTSVRTHGTRKQYSLTEAGRIYLDAQRERAERMFASLRHVARKMAWVRHAWRHGGETDEEMFAATGWLREFVEARRALKEALGRHSDATAAQQHRIAAILRRATKDIQEGEGDTTNTQEPQ</sequence>
<proteinExistence type="predicted"/>
<dbReference type="Proteomes" id="UP000580517">
    <property type="component" value="Unassembled WGS sequence"/>
</dbReference>